<protein>
    <submittedName>
        <fullName evidence="1">Uncharacterized protein</fullName>
    </submittedName>
</protein>
<name>A0A0E1W357_BURPE</name>
<gene>
    <name evidence="1" type="ORF">BURPS1710A_1236</name>
</gene>
<dbReference type="AlphaFoldDB" id="A0A0E1W357"/>
<reference evidence="1" key="1">
    <citation type="submission" date="2009-05" db="EMBL/GenBank/DDBJ databases">
        <authorList>
            <person name="Harkins D.M."/>
            <person name="DeShazer D."/>
            <person name="Woods D.E."/>
            <person name="Brinkac L.M."/>
            <person name="Brown K.A."/>
            <person name="Hung G.C."/>
            <person name="Tuanyok A."/>
            <person name="Zhang B."/>
            <person name="Nierman W.C."/>
        </authorList>
    </citation>
    <scope>NUCLEOTIDE SEQUENCE [LARGE SCALE GENOMIC DNA]</scope>
    <source>
        <strain evidence="1">1710a</strain>
    </source>
</reference>
<accession>A0A0E1W357</accession>
<organism evidence="1">
    <name type="scientific">Burkholderia pseudomallei 1710a</name>
    <dbReference type="NCBI Taxonomy" id="320371"/>
    <lineage>
        <taxon>Bacteria</taxon>
        <taxon>Pseudomonadati</taxon>
        <taxon>Pseudomonadota</taxon>
        <taxon>Betaproteobacteria</taxon>
        <taxon>Burkholderiales</taxon>
        <taxon>Burkholderiaceae</taxon>
        <taxon>Burkholderia</taxon>
        <taxon>pseudomallei group</taxon>
    </lineage>
</organism>
<dbReference type="EMBL" id="CM000832">
    <property type="protein sequence ID" value="EET07568.1"/>
    <property type="molecule type" value="Genomic_DNA"/>
</dbReference>
<evidence type="ECO:0000313" key="1">
    <source>
        <dbReference type="EMBL" id="EET07568.1"/>
    </source>
</evidence>
<proteinExistence type="predicted"/>
<dbReference type="Proteomes" id="UP000001812">
    <property type="component" value="Chromosome I"/>
</dbReference>
<dbReference type="HOGENOM" id="CLU_3213546_0_0_4"/>
<sequence length="44" mass="4967">MRKKLRQHAAAARAARESCTWMVRRASRRCRHGARGVPPVRAGP</sequence>